<name>A0A0E4BME7_9BRAD</name>
<dbReference type="EMBL" id="AP014685">
    <property type="protein sequence ID" value="BAR55448.1"/>
    <property type="molecule type" value="Genomic_DNA"/>
</dbReference>
<proteinExistence type="predicted"/>
<dbReference type="Proteomes" id="UP000063308">
    <property type="component" value="Chromosome"/>
</dbReference>
<protein>
    <submittedName>
        <fullName evidence="1">Uncharacterized protein</fullName>
    </submittedName>
</protein>
<sequence>MSESAAPIAAVARRGARGALRASLCGGPATASGRVAAPEQGGRPALPMRRACGDMRGGCPIPVLFNRLQKEHPA</sequence>
<evidence type="ECO:0000313" key="1">
    <source>
        <dbReference type="EMBL" id="BAR55448.1"/>
    </source>
</evidence>
<evidence type="ECO:0000313" key="2">
    <source>
        <dbReference type="Proteomes" id="UP000063308"/>
    </source>
</evidence>
<reference evidence="1 2" key="1">
    <citation type="submission" date="2014-11" db="EMBL/GenBank/DDBJ databases">
        <title>Symbiosis island explosion on the genome of extra-slow-growing strains of soybean bradyrhizobia with massive insertion sequences.</title>
        <authorList>
            <person name="Iida T."/>
            <person name="Minamisawa K."/>
        </authorList>
    </citation>
    <scope>NUCLEOTIDE SEQUENCE [LARGE SCALE GENOMIC DNA]</scope>
    <source>
        <strain evidence="1 2">NK6</strain>
    </source>
</reference>
<gene>
    <name evidence="1" type="ORF">NK6_2267</name>
</gene>
<organism evidence="1 2">
    <name type="scientific">Bradyrhizobium diazoefficiens</name>
    <dbReference type="NCBI Taxonomy" id="1355477"/>
    <lineage>
        <taxon>Bacteria</taxon>
        <taxon>Pseudomonadati</taxon>
        <taxon>Pseudomonadota</taxon>
        <taxon>Alphaproteobacteria</taxon>
        <taxon>Hyphomicrobiales</taxon>
        <taxon>Nitrobacteraceae</taxon>
        <taxon>Bradyrhizobium</taxon>
    </lineage>
</organism>
<accession>A0A0E4BME7</accession>
<dbReference type="AlphaFoldDB" id="A0A0E4BME7"/>